<feature type="compositionally biased region" description="Acidic residues" evidence="1">
    <location>
        <begin position="472"/>
        <end position="530"/>
    </location>
</feature>
<feature type="compositionally biased region" description="Basic and acidic residues" evidence="1">
    <location>
        <begin position="170"/>
        <end position="179"/>
    </location>
</feature>
<dbReference type="SUPFAM" id="SSF89919">
    <property type="entry name" value="Ribosome-binding factor A, RbfA"/>
    <property type="match status" value="1"/>
</dbReference>
<proteinExistence type="predicted"/>
<evidence type="ECO:0000313" key="3">
    <source>
        <dbReference type="Proteomes" id="UP000007797"/>
    </source>
</evidence>
<sequence>MLNISRYSSKQTSNSLLYYYTLSSSSGSSGSYIVTRDYSSGNNNRDRSKNIIKGLNYKSIGNQQSKNKTNSYRLADDTIISHKITSRGGPKKYLDQGFGWDNVTFHQGDISAEKLRDLQEEGKDLIDYNRNLERKREIRQQLRKDSNLSKNFKGLRNQVNQEEEEEEEEKYGSSKRRDKDEEDDEDDDEDEDEDEIEDDGQDEDEKDPTKLEFGKMKSKTFVKEDYIIMKPDQKDDESFVRKQMQDDGFESELAQDDGWREYDEKKGGVQADYSYKDEEAKSLAKKGLTKESGSLYCQGFKIDEKYLKYFMDPNHIEGGGRRGGLSRKERKKLKAKEEMAMSGKTERPRKERKVIFDEENDEEHTILQKKMANRIMSLLNESVIFKDHNTRYHSMIADYQHDPTKQSMFGFFKNQKDAYMEEDELFDPVLSKVHIVLTKTKVSSDLKWLKVYWARDSDNIDNNVDEAEEMELEGIDEEKEEMEEMEEMDEDEEGEEEDENGVNVDEEIEMEEIEDEDEDDLDEDYGQDEEHETRASSTDEPVLNDILDDLSTFKAKQIMIKRLRDTLPDEEISSTAQTHGLDNIVLSKSFRTSSLQQQKQQQQQQQQDYNNKEAFSFGKFGNEVGSEGVEFQVKIPSFDERLTVSTPKVGNDEDLKAAQRRKIAGYEAITDEQIQNRLVKLTPRLRMYIAKNMKSRYVPNLYFILDKDKKKQEASIDIFENVIAPEMLEAAKQSRSRQIEKSKQLTNKFMGVFNNSPQQQQKQATVNMKIPGYSPENEDSLYMDGDTANDVIRTELLGLGYKDFNDPYEKQTPKPETKEESLSKQFIHKKFTSLQPPIKQPTPPQPTREDKEAEANKQFFKDFNKGIFKK</sequence>
<dbReference type="EMBL" id="GL883009">
    <property type="protein sequence ID" value="EGG22629.1"/>
    <property type="molecule type" value="Genomic_DNA"/>
</dbReference>
<name>F4PQG6_CACFS</name>
<feature type="compositionally biased region" description="Basic and acidic residues" evidence="1">
    <location>
        <begin position="847"/>
        <end position="864"/>
    </location>
</feature>
<dbReference type="KEGG" id="dfa:DFA_04759"/>
<dbReference type="RefSeq" id="XP_004360480.1">
    <property type="nucleotide sequence ID" value="XM_004360423.1"/>
</dbReference>
<feature type="region of interest" description="Disordered" evidence="1">
    <location>
        <begin position="804"/>
        <end position="870"/>
    </location>
</feature>
<dbReference type="OMA" id="IKVNHIS"/>
<organism evidence="2 3">
    <name type="scientific">Cavenderia fasciculata</name>
    <name type="common">Slime mold</name>
    <name type="synonym">Dictyostelium fasciculatum</name>
    <dbReference type="NCBI Taxonomy" id="261658"/>
    <lineage>
        <taxon>Eukaryota</taxon>
        <taxon>Amoebozoa</taxon>
        <taxon>Evosea</taxon>
        <taxon>Eumycetozoa</taxon>
        <taxon>Dictyostelia</taxon>
        <taxon>Acytosteliales</taxon>
        <taxon>Cavenderiaceae</taxon>
        <taxon>Cavenderia</taxon>
    </lineage>
</organism>
<feature type="compositionally biased region" description="Basic and acidic residues" evidence="1">
    <location>
        <begin position="335"/>
        <end position="350"/>
    </location>
</feature>
<dbReference type="Proteomes" id="UP000007797">
    <property type="component" value="Unassembled WGS sequence"/>
</dbReference>
<feature type="region of interest" description="Disordered" evidence="1">
    <location>
        <begin position="472"/>
        <end position="543"/>
    </location>
</feature>
<accession>F4PQG6</accession>
<evidence type="ECO:0000256" key="1">
    <source>
        <dbReference type="SAM" id="MobiDB-lite"/>
    </source>
</evidence>
<feature type="compositionally biased region" description="Basic and acidic residues" evidence="1">
    <location>
        <begin position="804"/>
        <end position="822"/>
    </location>
</feature>
<reference evidence="3" key="1">
    <citation type="journal article" date="2011" name="Genome Res.">
        <title>Phylogeny-wide analysis of social amoeba genomes highlights ancient origins for complex intercellular communication.</title>
        <authorList>
            <person name="Heidel A.J."/>
            <person name="Lawal H.M."/>
            <person name="Felder M."/>
            <person name="Schilde C."/>
            <person name="Helps N.R."/>
            <person name="Tunggal B."/>
            <person name="Rivero F."/>
            <person name="John U."/>
            <person name="Schleicher M."/>
            <person name="Eichinger L."/>
            <person name="Platzer M."/>
            <person name="Noegel A.A."/>
            <person name="Schaap P."/>
            <person name="Gloeckner G."/>
        </authorList>
    </citation>
    <scope>NUCLEOTIDE SEQUENCE [LARGE SCALE GENOMIC DNA]</scope>
    <source>
        <strain evidence="3">SH3</strain>
    </source>
</reference>
<feature type="compositionally biased region" description="Acidic residues" evidence="1">
    <location>
        <begin position="180"/>
        <end position="206"/>
    </location>
</feature>
<dbReference type="GeneID" id="14874388"/>
<protein>
    <submittedName>
        <fullName evidence="2">Uncharacterized protein</fullName>
    </submittedName>
</protein>
<feature type="region of interest" description="Disordered" evidence="1">
    <location>
        <begin position="149"/>
        <end position="214"/>
    </location>
</feature>
<dbReference type="AlphaFoldDB" id="F4PQG6"/>
<evidence type="ECO:0000313" key="2">
    <source>
        <dbReference type="EMBL" id="EGG22629.1"/>
    </source>
</evidence>
<feature type="region of interest" description="Disordered" evidence="1">
    <location>
        <begin position="320"/>
        <end position="350"/>
    </location>
</feature>
<dbReference type="OrthoDB" id="21459at2759"/>
<feature type="compositionally biased region" description="Basic residues" evidence="1">
    <location>
        <begin position="324"/>
        <end position="334"/>
    </location>
</feature>
<keyword evidence="3" id="KW-1185">Reference proteome</keyword>
<gene>
    <name evidence="2" type="ORF">DFA_04759</name>
</gene>
<dbReference type="InterPro" id="IPR023799">
    <property type="entry name" value="RbfA_dom_sf"/>
</dbReference>